<gene>
    <name evidence="11" type="ORF">R5R35_009468</name>
</gene>
<dbReference type="GO" id="GO:0005886">
    <property type="term" value="C:plasma membrane"/>
    <property type="evidence" value="ECO:0007669"/>
    <property type="project" value="UniProtKB-SubCell"/>
</dbReference>
<evidence type="ECO:0000256" key="3">
    <source>
        <dbReference type="ARBA" id="ARBA00022692"/>
    </source>
</evidence>
<keyword evidence="3 9" id="KW-0812">Transmembrane</keyword>
<dbReference type="FunFam" id="1.20.1250.20:FF:000055">
    <property type="entry name" value="Facilitated trehalose transporter Tret1-2 homolog"/>
    <property type="match status" value="1"/>
</dbReference>
<sequence>MPQQENSMDRPGDSVATQPSSSANSFWWRQHLAACIVNLSSVSMGTAIGWTAQVLDVLRGEQPGSPLRLSLDEASWMSALVPVGSLVGALPAGLLAVHAGRKRALLGIQLPVIAGWLLILCAGDQVWLLFAGRFLTGFGVGAGVVLVSMYCEEIAEVRVRGTLGSYLDLMLCIGMLWVYLLGAFLPYSWYTASTLVPPVVFLFAFCWMPESPVYLATRGRDEEARRALAWLRGPNEDIQAELDALNAVVKKPLDTKPRKPFLGCCMLPQIDRTTAKTMAIILGIMFFTQANGVNIFIYYTTDVFRDAETNMSPEIATVILGVIHVIGTLLPTFTVDRVGRRVILGIAGVSTGLCLLVMSVYSHLGVKGFDMSEWRWVPLVAMIVYMFMISAGPGPLSWFMMAELLPVSAKGWGSAVSVAFSRLLVIIVVSQFPPMLVSLGQDVTYAIFSVLCFLGVAYIYLCVPETKGKTREEIRMAISGKKNYSKRENIC</sequence>
<feature type="transmembrane region" description="Helical" evidence="9">
    <location>
        <begin position="32"/>
        <end position="55"/>
    </location>
</feature>
<comment type="similarity">
    <text evidence="7">Belongs to the major facilitator superfamily. Sugar transporter (TC 2.A.1.1) family. Trehalose transporter subfamily.</text>
</comment>
<dbReference type="InterPro" id="IPR050549">
    <property type="entry name" value="MFS_Trehalose_Transporter"/>
</dbReference>
<evidence type="ECO:0000256" key="2">
    <source>
        <dbReference type="ARBA" id="ARBA00022475"/>
    </source>
</evidence>
<feature type="transmembrane region" description="Helical" evidence="9">
    <location>
        <begin position="75"/>
        <end position="97"/>
    </location>
</feature>
<dbReference type="Proteomes" id="UP001378592">
    <property type="component" value="Unassembled WGS sequence"/>
</dbReference>
<feature type="domain" description="Major facilitator superfamily (MFS) profile" evidence="10">
    <location>
        <begin position="33"/>
        <end position="467"/>
    </location>
</feature>
<reference evidence="11 12" key="1">
    <citation type="submission" date="2024-03" db="EMBL/GenBank/DDBJ databases">
        <title>The genome assembly and annotation of the cricket Gryllus longicercus Weissman &amp; Gray.</title>
        <authorList>
            <person name="Szrajer S."/>
            <person name="Gray D."/>
            <person name="Ylla G."/>
        </authorList>
    </citation>
    <scope>NUCLEOTIDE SEQUENCE [LARGE SCALE GENOMIC DNA]</scope>
    <source>
        <strain evidence="11">DAG 2021-001</strain>
        <tissue evidence="11">Whole body minus gut</tissue>
    </source>
</reference>
<dbReference type="NCBIfam" id="TIGR00879">
    <property type="entry name" value="SP"/>
    <property type="match status" value="1"/>
</dbReference>
<keyword evidence="5 9" id="KW-0472">Membrane</keyword>
<dbReference type="CDD" id="cd17358">
    <property type="entry name" value="MFS_GLUT6_8_Class3_like"/>
    <property type="match status" value="1"/>
</dbReference>
<evidence type="ECO:0000256" key="4">
    <source>
        <dbReference type="ARBA" id="ARBA00022989"/>
    </source>
</evidence>
<evidence type="ECO:0000256" key="7">
    <source>
        <dbReference type="ARBA" id="ARBA00024348"/>
    </source>
</evidence>
<evidence type="ECO:0000256" key="6">
    <source>
        <dbReference type="ARBA" id="ARBA00023180"/>
    </source>
</evidence>
<feature type="transmembrane region" description="Helical" evidence="9">
    <location>
        <begin position="444"/>
        <end position="463"/>
    </location>
</feature>
<feature type="transmembrane region" description="Helical" evidence="9">
    <location>
        <begin position="411"/>
        <end position="432"/>
    </location>
</feature>
<comment type="subcellular location">
    <subcellularLocation>
        <location evidence="1">Cell membrane</location>
        <topology evidence="1">Multi-pass membrane protein</topology>
    </subcellularLocation>
</comment>
<dbReference type="Pfam" id="PF00083">
    <property type="entry name" value="Sugar_tr"/>
    <property type="match status" value="1"/>
</dbReference>
<dbReference type="InterPro" id="IPR003663">
    <property type="entry name" value="Sugar/inositol_transpt"/>
</dbReference>
<evidence type="ECO:0000259" key="10">
    <source>
        <dbReference type="PROSITE" id="PS50850"/>
    </source>
</evidence>
<dbReference type="AlphaFoldDB" id="A0AAN9Z8W2"/>
<keyword evidence="6" id="KW-0325">Glycoprotein</keyword>
<dbReference type="InterPro" id="IPR036259">
    <property type="entry name" value="MFS_trans_sf"/>
</dbReference>
<dbReference type="EMBL" id="JAZDUA010000091">
    <property type="protein sequence ID" value="KAK7868576.1"/>
    <property type="molecule type" value="Genomic_DNA"/>
</dbReference>
<name>A0AAN9Z8W2_9ORTH</name>
<accession>A0AAN9Z8W2</accession>
<dbReference type="PANTHER" id="PTHR48021">
    <property type="match status" value="1"/>
</dbReference>
<feature type="transmembrane region" description="Helical" evidence="9">
    <location>
        <begin position="134"/>
        <end position="151"/>
    </location>
</feature>
<dbReference type="InterPro" id="IPR044775">
    <property type="entry name" value="MFS_ERD6/Tret1-like"/>
</dbReference>
<dbReference type="InterPro" id="IPR020846">
    <property type="entry name" value="MFS_dom"/>
</dbReference>
<dbReference type="InterPro" id="IPR005828">
    <property type="entry name" value="MFS_sugar_transport-like"/>
</dbReference>
<keyword evidence="2" id="KW-1003">Cell membrane</keyword>
<dbReference type="InterPro" id="IPR005829">
    <property type="entry name" value="Sugar_transporter_CS"/>
</dbReference>
<dbReference type="PRINTS" id="PR00171">
    <property type="entry name" value="SUGRTRNSPORT"/>
</dbReference>
<dbReference type="Gene3D" id="1.20.1250.20">
    <property type="entry name" value="MFS general substrate transporter like domains"/>
    <property type="match status" value="1"/>
</dbReference>
<feature type="transmembrane region" description="Helical" evidence="9">
    <location>
        <begin position="187"/>
        <end position="208"/>
    </location>
</feature>
<dbReference type="SUPFAM" id="SSF103473">
    <property type="entry name" value="MFS general substrate transporter"/>
    <property type="match status" value="1"/>
</dbReference>
<feature type="transmembrane region" description="Helical" evidence="9">
    <location>
        <begin position="342"/>
        <end position="364"/>
    </location>
</feature>
<evidence type="ECO:0000256" key="9">
    <source>
        <dbReference type="SAM" id="Phobius"/>
    </source>
</evidence>
<evidence type="ECO:0000256" key="1">
    <source>
        <dbReference type="ARBA" id="ARBA00004651"/>
    </source>
</evidence>
<evidence type="ECO:0000256" key="5">
    <source>
        <dbReference type="ARBA" id="ARBA00023136"/>
    </source>
</evidence>
<feature type="transmembrane region" description="Helical" evidence="9">
    <location>
        <begin position="279"/>
        <end position="299"/>
    </location>
</feature>
<comment type="caution">
    <text evidence="11">The sequence shown here is derived from an EMBL/GenBank/DDBJ whole genome shotgun (WGS) entry which is preliminary data.</text>
</comment>
<dbReference type="PROSITE" id="PS50850">
    <property type="entry name" value="MFS"/>
    <property type="match status" value="1"/>
</dbReference>
<organism evidence="11 12">
    <name type="scientific">Gryllus longicercus</name>
    <dbReference type="NCBI Taxonomy" id="2509291"/>
    <lineage>
        <taxon>Eukaryota</taxon>
        <taxon>Metazoa</taxon>
        <taxon>Ecdysozoa</taxon>
        <taxon>Arthropoda</taxon>
        <taxon>Hexapoda</taxon>
        <taxon>Insecta</taxon>
        <taxon>Pterygota</taxon>
        <taxon>Neoptera</taxon>
        <taxon>Polyneoptera</taxon>
        <taxon>Orthoptera</taxon>
        <taxon>Ensifera</taxon>
        <taxon>Gryllidea</taxon>
        <taxon>Grylloidea</taxon>
        <taxon>Gryllidae</taxon>
        <taxon>Gryllinae</taxon>
        <taxon>Gryllus</taxon>
    </lineage>
</organism>
<proteinExistence type="inferred from homology"/>
<keyword evidence="4 9" id="KW-1133">Transmembrane helix</keyword>
<evidence type="ECO:0000313" key="11">
    <source>
        <dbReference type="EMBL" id="KAK7868576.1"/>
    </source>
</evidence>
<feature type="transmembrane region" description="Helical" evidence="9">
    <location>
        <begin position="104"/>
        <end position="128"/>
    </location>
</feature>
<keyword evidence="8" id="KW-0813">Transport</keyword>
<keyword evidence="12" id="KW-1185">Reference proteome</keyword>
<feature type="transmembrane region" description="Helical" evidence="9">
    <location>
        <begin position="376"/>
        <end position="399"/>
    </location>
</feature>
<dbReference type="GO" id="GO:0051119">
    <property type="term" value="F:sugar transmembrane transporter activity"/>
    <property type="evidence" value="ECO:0007669"/>
    <property type="project" value="InterPro"/>
</dbReference>
<feature type="transmembrane region" description="Helical" evidence="9">
    <location>
        <begin position="311"/>
        <end position="330"/>
    </location>
</feature>
<protein>
    <recommendedName>
        <fullName evidence="10">Major facilitator superfamily (MFS) profile domain-containing protein</fullName>
    </recommendedName>
</protein>
<dbReference type="PROSITE" id="PS00217">
    <property type="entry name" value="SUGAR_TRANSPORT_2"/>
    <property type="match status" value="1"/>
</dbReference>
<evidence type="ECO:0000313" key="12">
    <source>
        <dbReference type="Proteomes" id="UP001378592"/>
    </source>
</evidence>
<evidence type="ECO:0000256" key="8">
    <source>
        <dbReference type="RuleBase" id="RU003346"/>
    </source>
</evidence>
<feature type="transmembrane region" description="Helical" evidence="9">
    <location>
        <begin position="163"/>
        <end position="181"/>
    </location>
</feature>
<dbReference type="PANTHER" id="PTHR48021:SF1">
    <property type="entry name" value="GH07001P-RELATED"/>
    <property type="match status" value="1"/>
</dbReference>